<dbReference type="RefSeq" id="WP_135058835.1">
    <property type="nucleotide sequence ID" value="NZ_NSJZ01000011.1"/>
</dbReference>
<name>A0A2A2GIE8_9RHOB</name>
<evidence type="ECO:0000313" key="2">
    <source>
        <dbReference type="Proteomes" id="UP000218023"/>
    </source>
</evidence>
<gene>
    <name evidence="1" type="ORF">CK240_12325</name>
</gene>
<proteinExistence type="predicted"/>
<comment type="caution">
    <text evidence="1">The sequence shown here is derived from an EMBL/GenBank/DDBJ whole genome shotgun (WGS) entry which is preliminary data.</text>
</comment>
<protein>
    <submittedName>
        <fullName evidence="1">Uncharacterized protein</fullName>
    </submittedName>
</protein>
<sequence length="260" mass="29582">MKIAVCFFGLSRSLATTHESIARNVIEPCRRRGETVMLAHLYQQARIQSARSGENAELDPHDYRLLELDAVTLCFTVPPQLGGILEDMKPHGDAWNNDFSSLSNLIRQLYSLSAAFRMAQWHDPDIVLFCRPDLIYHDSLEPVLEALVQETRDMVALPDWHHWKTGYNDRFALCRGPKAAQAYAERLNVVHDYVAAKRKALHSERLLRFALERAKIPAMVFPQRASRVRAGGLLVEEDFRKSKTTRLPYLQASLSEAPAT</sequence>
<dbReference type="OrthoDB" id="9153840at2"/>
<keyword evidence="2" id="KW-1185">Reference proteome</keyword>
<evidence type="ECO:0000313" key="1">
    <source>
        <dbReference type="EMBL" id="PAU96683.1"/>
    </source>
</evidence>
<dbReference type="EMBL" id="NSJZ01000011">
    <property type="protein sequence ID" value="PAU96683.1"/>
    <property type="molecule type" value="Genomic_DNA"/>
</dbReference>
<accession>A0A2A2GIE8</accession>
<dbReference type="Proteomes" id="UP000218023">
    <property type="component" value="Unassembled WGS sequence"/>
</dbReference>
<organism evidence="1 2">
    <name type="scientific">Paracoccus salipaludis</name>
    <dbReference type="NCBI Taxonomy" id="2032623"/>
    <lineage>
        <taxon>Bacteria</taxon>
        <taxon>Pseudomonadati</taxon>
        <taxon>Pseudomonadota</taxon>
        <taxon>Alphaproteobacteria</taxon>
        <taxon>Rhodobacterales</taxon>
        <taxon>Paracoccaceae</taxon>
        <taxon>Paracoccus</taxon>
    </lineage>
</organism>
<reference evidence="1 2" key="1">
    <citation type="submission" date="2017-09" db="EMBL/GenBank/DDBJ databases">
        <title>Paracoccus alkalisoli sp. nov., isolated from saline alkaline soil.</title>
        <authorList>
            <person name="Dong X."/>
            <person name="Zhang G."/>
        </authorList>
    </citation>
    <scope>NUCLEOTIDE SEQUENCE [LARGE SCALE GENOMIC DNA]</scope>
    <source>
        <strain evidence="1 2">WN007</strain>
    </source>
</reference>
<dbReference type="AlphaFoldDB" id="A0A2A2GIE8"/>